<dbReference type="InParanoid" id="A0A384ACN8"/>
<keyword evidence="2" id="KW-0964">Secreted</keyword>
<name>A0A384ACN8_BALAC</name>
<dbReference type="InterPro" id="IPR003172">
    <property type="entry name" value="ML_dom"/>
</dbReference>
<dbReference type="GO" id="GO:0001530">
    <property type="term" value="F:lipopolysaccharide binding"/>
    <property type="evidence" value="ECO:0007669"/>
    <property type="project" value="InterPro"/>
</dbReference>
<dbReference type="PANTHER" id="PTHR15218">
    <property type="entry name" value="MD-1, MD-2 - RELATED"/>
    <property type="match status" value="1"/>
</dbReference>
<reference evidence="15" key="1">
    <citation type="submission" date="2025-08" db="UniProtKB">
        <authorList>
            <consortium name="RefSeq"/>
        </authorList>
    </citation>
    <scope>IDENTIFICATION</scope>
</reference>
<evidence type="ECO:0000256" key="6">
    <source>
        <dbReference type="ARBA" id="ARBA00023157"/>
    </source>
</evidence>
<evidence type="ECO:0000256" key="7">
    <source>
        <dbReference type="ARBA" id="ARBA00023180"/>
    </source>
</evidence>
<dbReference type="InterPro" id="IPR039217">
    <property type="entry name" value="LY96"/>
</dbReference>
<dbReference type="GO" id="GO:0046696">
    <property type="term" value="C:lipopolysaccharide receptor complex"/>
    <property type="evidence" value="ECO:0007669"/>
    <property type="project" value="TreeGrafter"/>
</dbReference>
<dbReference type="PANTHER" id="PTHR15218:SF0">
    <property type="entry name" value="LYMPHOCYTE ANTIGEN 96"/>
    <property type="match status" value="1"/>
</dbReference>
<dbReference type="STRING" id="310752.A0A384ACN8"/>
<organism evidence="14 15">
    <name type="scientific">Balaenoptera acutorostrata</name>
    <name type="common">Common minke whale</name>
    <name type="synonym">Balaena rostrata</name>
    <dbReference type="NCBI Taxonomy" id="9767"/>
    <lineage>
        <taxon>Eukaryota</taxon>
        <taxon>Metazoa</taxon>
        <taxon>Chordata</taxon>
        <taxon>Craniata</taxon>
        <taxon>Vertebrata</taxon>
        <taxon>Euteleostomi</taxon>
        <taxon>Mammalia</taxon>
        <taxon>Eutheria</taxon>
        <taxon>Laurasiatheria</taxon>
        <taxon>Artiodactyla</taxon>
        <taxon>Whippomorpha</taxon>
        <taxon>Cetacea</taxon>
        <taxon>Mysticeti</taxon>
        <taxon>Balaenopteridae</taxon>
        <taxon>Balaenoptera</taxon>
    </lineage>
</organism>
<sequence>MFPFMLFSTLFSSTFTEPGEKLWICNSSDTSVWYSYCDNLKFPISVNSEPCITLKGGRGNLYLYYIPRRDLKSLYFNIYVSFKSVNFPVRKEVICRGSDDDYSFCRALKGETVNTTISFSFKGIRFSKGRYNCITEAIAGNTEERLFCLNFTVIHHPDFS</sequence>
<dbReference type="KEGG" id="bacu:103019322"/>
<keyword evidence="6" id="KW-1015">Disulfide bond</keyword>
<dbReference type="GO" id="GO:0045087">
    <property type="term" value="P:innate immune response"/>
    <property type="evidence" value="ECO:0007669"/>
    <property type="project" value="UniProtKB-KW"/>
</dbReference>
<dbReference type="Pfam" id="PF02221">
    <property type="entry name" value="E1_DerP2_DerF2"/>
    <property type="match status" value="1"/>
</dbReference>
<dbReference type="Proteomes" id="UP001652580">
    <property type="component" value="Chromosome 17"/>
</dbReference>
<keyword evidence="8" id="KW-0395">Inflammatory response</keyword>
<feature type="chain" id="PRO_5016648672" description="Lymphocyte antigen 96" evidence="12">
    <location>
        <begin position="17"/>
        <end position="160"/>
    </location>
</feature>
<dbReference type="AlphaFoldDB" id="A0A384ACN8"/>
<protein>
    <recommendedName>
        <fullName evidence="10">Lymphocyte antigen 96</fullName>
    </recommendedName>
    <alternativeName>
        <fullName evidence="11">Protein MD-2</fullName>
    </alternativeName>
</protein>
<gene>
    <name evidence="15" type="primary">LY96</name>
</gene>
<feature type="signal peptide" evidence="12">
    <location>
        <begin position="1"/>
        <end position="16"/>
    </location>
</feature>
<feature type="domain" description="MD-2-related lipid-recognition" evidence="13">
    <location>
        <begin position="34"/>
        <end position="153"/>
    </location>
</feature>
<evidence type="ECO:0000256" key="5">
    <source>
        <dbReference type="ARBA" id="ARBA00022859"/>
    </source>
</evidence>
<dbReference type="InterPro" id="IPR014756">
    <property type="entry name" value="Ig_E-set"/>
</dbReference>
<keyword evidence="5" id="KW-0391">Immunity</keyword>
<evidence type="ECO:0000256" key="2">
    <source>
        <dbReference type="ARBA" id="ARBA00022525"/>
    </source>
</evidence>
<comment type="subcellular location">
    <subcellularLocation>
        <location evidence="1">Secreted</location>
        <location evidence="1">Extracellular space</location>
    </subcellularLocation>
</comment>
<evidence type="ECO:0000256" key="10">
    <source>
        <dbReference type="ARBA" id="ARBA00072342"/>
    </source>
</evidence>
<dbReference type="SUPFAM" id="SSF81296">
    <property type="entry name" value="E set domains"/>
    <property type="match status" value="1"/>
</dbReference>
<dbReference type="GO" id="GO:0005576">
    <property type="term" value="C:extracellular region"/>
    <property type="evidence" value="ECO:0007669"/>
    <property type="project" value="UniProtKB-SubCell"/>
</dbReference>
<dbReference type="FunFam" id="2.60.40.770:FF:000003">
    <property type="entry name" value="Lymphocyte antigen 96"/>
    <property type="match status" value="1"/>
</dbReference>
<evidence type="ECO:0000256" key="3">
    <source>
        <dbReference type="ARBA" id="ARBA00022588"/>
    </source>
</evidence>
<proteinExistence type="predicted"/>
<evidence type="ECO:0000256" key="12">
    <source>
        <dbReference type="SAM" id="SignalP"/>
    </source>
</evidence>
<keyword evidence="14" id="KW-1185">Reference proteome</keyword>
<dbReference type="CTD" id="23643"/>
<keyword evidence="4 12" id="KW-0732">Signal</keyword>
<keyword evidence="7" id="KW-0325">Glycoprotein</keyword>
<evidence type="ECO:0000256" key="11">
    <source>
        <dbReference type="ARBA" id="ARBA00083036"/>
    </source>
</evidence>
<dbReference type="GO" id="GO:0035662">
    <property type="term" value="F:Toll-like receptor 4 binding"/>
    <property type="evidence" value="ECO:0007669"/>
    <property type="project" value="InterPro"/>
</dbReference>
<dbReference type="Gene3D" id="2.60.40.770">
    <property type="match status" value="1"/>
</dbReference>
<dbReference type="GO" id="GO:0032497">
    <property type="term" value="P:detection of lipopolysaccharide"/>
    <property type="evidence" value="ECO:0007669"/>
    <property type="project" value="TreeGrafter"/>
</dbReference>
<dbReference type="GeneID" id="103019322"/>
<dbReference type="GO" id="GO:0031666">
    <property type="term" value="P:positive regulation of lipopolysaccharide-mediated signaling pathway"/>
    <property type="evidence" value="ECO:0007669"/>
    <property type="project" value="TreeGrafter"/>
</dbReference>
<evidence type="ECO:0000256" key="9">
    <source>
        <dbReference type="ARBA" id="ARBA00059198"/>
    </source>
</evidence>
<evidence type="ECO:0000256" key="8">
    <source>
        <dbReference type="ARBA" id="ARBA00023198"/>
    </source>
</evidence>
<dbReference type="RefSeq" id="XP_007185126.1">
    <property type="nucleotide sequence ID" value="XM_007185064.2"/>
</dbReference>
<evidence type="ECO:0000313" key="15">
    <source>
        <dbReference type="RefSeq" id="XP_007185126.1"/>
    </source>
</evidence>
<keyword evidence="3" id="KW-0399">Innate immunity</keyword>
<evidence type="ECO:0000313" key="14">
    <source>
        <dbReference type="Proteomes" id="UP001652580"/>
    </source>
</evidence>
<dbReference type="FunCoup" id="A0A384ACN8">
    <property type="interactions" value="117"/>
</dbReference>
<evidence type="ECO:0000256" key="4">
    <source>
        <dbReference type="ARBA" id="ARBA00022729"/>
    </source>
</evidence>
<comment type="function">
    <text evidence="9">Binds bacterial lipopolysaccharide (LPS). Cooperates with TLR4 in the innate immune response to bacterial lipopolysaccharide (LPS), and with TLR2 in the response to cell wall components from Gram-positive and Gram-negative bacteria. Enhances TLR4-dependent activation of NF-kappa-B. Cells expressing both LY96 and TLR4, but not TLR4 alone, respond to LPS.</text>
</comment>
<evidence type="ECO:0000259" key="13">
    <source>
        <dbReference type="SMART" id="SM00737"/>
    </source>
</evidence>
<dbReference type="GO" id="GO:0001875">
    <property type="term" value="F:lipopolysaccharide immune receptor activity"/>
    <property type="evidence" value="ECO:0007669"/>
    <property type="project" value="TreeGrafter"/>
</dbReference>
<evidence type="ECO:0000256" key="1">
    <source>
        <dbReference type="ARBA" id="ARBA00004239"/>
    </source>
</evidence>
<accession>A0A384ACN8</accession>
<dbReference type="GO" id="GO:0034142">
    <property type="term" value="P:toll-like receptor 4 signaling pathway"/>
    <property type="evidence" value="ECO:0007669"/>
    <property type="project" value="TreeGrafter"/>
</dbReference>
<dbReference type="SMART" id="SM00737">
    <property type="entry name" value="ML"/>
    <property type="match status" value="1"/>
</dbReference>
<dbReference type="GO" id="GO:0006954">
    <property type="term" value="P:inflammatory response"/>
    <property type="evidence" value="ECO:0007669"/>
    <property type="project" value="UniProtKB-KW"/>
</dbReference>